<feature type="compositionally biased region" description="Low complexity" evidence="7">
    <location>
        <begin position="211"/>
        <end position="228"/>
    </location>
</feature>
<evidence type="ECO:0000256" key="3">
    <source>
        <dbReference type="ARBA" id="ARBA00022692"/>
    </source>
</evidence>
<dbReference type="PANTHER" id="PTHR22050:SF0">
    <property type="entry name" value="TRANSMEMBRANE PROTEIN 131 HOMOLOG"/>
    <property type="match status" value="1"/>
</dbReference>
<feature type="domain" description="Transmembrane protein 131-like N-terminal" evidence="8">
    <location>
        <begin position="258"/>
        <end position="339"/>
    </location>
</feature>
<dbReference type="InterPro" id="IPR055437">
    <property type="entry name" value="TMEM131L_Ig_5"/>
</dbReference>
<sequence length="2000" mass="222986">MVPNTCNAMTTVAYQMLKIKQQQQQQQNNNNNHHPIHAHHVVIDDKNSQEFTYIKNSAGQDKAEVSNIMINDQVFASSGNSRRTYLQQFKDKFVNTHKGNLHFDIKLDDEEEEDEDDEDNNKNDSSSLNYSKKQQHRPQLPNRWYHVTDMDDIIASEMMTIDLEQQKHAQTDEDFGEDDDNMHHETVSVTLNRNPSSSNGDNVHNNDDDSNNAGTSSTSSSTSSSKSNAGMLNSGSAATISGSSFENSASENTQVRLVFDPPVLDYEDRPLCNPIAKTFTITKEATDDDQQPLQVTAVTTESLLFHPSISKKENNKITINVIFLPRTLKRSEGSIIVHTNIGTYIYKAYGGGIENAYNIKPILGYKLPVGADYRKPIYMHNPHQNETLLIKEIYTSEDFLLLSLPDQNSNEKNLQKKNLLLSLWKLEPQQTKSIILLNFHATQPKTHTGFVHINTNRGQFIIPVEFIVSKNGVHRVVDEIDFGTFITPNEKRVRDVVLLNSSPHPVLVYEASLVSEDSNVKLEFQKNVMQEGSIVTVAKLFYISQTQGDVSGKIVFKTNDTNSENMGIIEVPYRARNVHGTLDYRMNSTAFYTGDGKEKIHEMVLINGFQSPIKFISCDVFDKQFTIEEFVPGTILQPNEKKKVLSIRYTPAGENDVSTMRKANLILHTNVTRLYIPLYTYHGNLDHLPIDTEKNILDVERANEGINLGILSLSSRKIHYFAISNTNPVPIKIIDWKVMGMANKKSSISISYVKSFHPSDDLHSLTTFKPTKLSENINNKHLEGAKDSFIFAILPNQKIIMKIDIYTPTSDEEQNGYIEFVTHPKNLVIPFKFLCMEGSLSFSNQLPFDPTFPGKIQKKNIYATNTFGRAITITGVKSTDERFIPQITHKTIEANQKMNIGYVILDASKVSKEKNYMLDDGKMYSNNYSKKISSISSEEFTKYRWRNGLFEEIKNAGQTNVIASVSIDTDIGINCNINVSTTLEYPKLSPTRQISFKLTHVGSSVSQYLTVENPSDQFISLQLILGNGSLAKFLQRNAKGTLPKNDIQGDKSYTEFRLPKDGMTFANIPPHRHASLGPIIFTPKSDSTESVAYLYIRNNLTIFDIVKLTGIGGSSKLVFSGENGNDLTSLKFEIKESQLGTWDNYTNRFVQNNYSSSNGSDESSKTTTELIFHKKFTLHNKGNMPITILSSSIENMGCSAYGVKIHKCGRFELQPGQSTSYKISYKPDFTTAVVDLFIRINTDQGKMSFPIRFTLPYNVLPYFYETQPLSTGHRLFRVAATFIVLTLAVYIIFRACRELKTLDSSDNELPSSISEFLKPNFSSFPFITFPSTDVEKQQVNANHSNNAVNKEGDDNDKTSSEDDANRKKKSDKKKKQSTSSTAQKTTTASTSKTPEKSTSSKKAKPSKTTSTSMNHSSSEDDENKLVEVVTSDVIDAQEKSSTITQEHEQQSTLSRENSEPSSQTSSIVANSSGGDIPLGQTPQHSTKKHQYSEDKNTSNTFVSSSNVATQPQENATTEDIHSSSSTYESKNTSNKSQFTKKYQQQDPTKKQPMDKRQQQTKKKFNENEPIIIKPKTFVAVPSNSSSSNEKPKFYAVKPVTHSGDHGNADMAAVSTSNTKNYESTINPLPGTRSRTPNSNEMTRFTRESPLMKTPEPVVSTTSASSNYGDHSQQYSNKKPQPINISPNLDNLLNQATRERSTSDSATYEPVSSSISESQAMNTSNLDEKSTTTTGSVTSDDQALYGSIGSNLSGLLNDNCSTPSPATNNLTTDFTNDLLRSVSVSPPPLVQSNIHSHAPKEQVGVIGNHARKDQHSNSLQVGGISSSQPYWYFGSAQPHHYHHGGLISNTSTNMIPQANTSLFGSSPYSLHNGFIGSPNPQPSSNVTTTPFGMPNPLINPTLSYNNAMNRMAFQQSRPAYFSLFDSRPLFSPSDHNSFFSLSNIQPHPQQHLQRSQSSSPSHSDGSGNAEYGSIGMQQHQHGSGTSSLFSYGFPYEDHDKH</sequence>
<feature type="region of interest" description="Disordered" evidence="7">
    <location>
        <begin position="1342"/>
        <end position="1569"/>
    </location>
</feature>
<evidence type="ECO:0000256" key="4">
    <source>
        <dbReference type="ARBA" id="ARBA00022729"/>
    </source>
</evidence>
<evidence type="ECO:0000259" key="9">
    <source>
        <dbReference type="Pfam" id="PF24495"/>
    </source>
</evidence>
<feature type="compositionally biased region" description="Polar residues" evidence="7">
    <location>
        <begin position="1702"/>
        <end position="1724"/>
    </location>
</feature>
<dbReference type="Pfam" id="PF24501">
    <property type="entry name" value="Ig_TMEM131L_5"/>
    <property type="match status" value="1"/>
</dbReference>
<evidence type="ECO:0000313" key="11">
    <source>
        <dbReference type="EMBL" id="KAF0972129.1"/>
    </source>
</evidence>
<feature type="compositionally biased region" description="Basic and acidic residues" evidence="7">
    <location>
        <begin position="1547"/>
        <end position="1557"/>
    </location>
</feature>
<feature type="compositionally biased region" description="Polar residues" evidence="7">
    <location>
        <begin position="1658"/>
        <end position="1695"/>
    </location>
</feature>
<dbReference type="GeneID" id="68117040"/>
<evidence type="ECO:0000256" key="2">
    <source>
        <dbReference type="ARBA" id="ARBA00006682"/>
    </source>
</evidence>
<feature type="domain" description="TMEM131 second Ig-like" evidence="9">
    <location>
        <begin position="357"/>
        <end position="453"/>
    </location>
</feature>
<evidence type="ECO:0000259" key="8">
    <source>
        <dbReference type="Pfam" id="PF12371"/>
    </source>
</evidence>
<proteinExistence type="inferred from homology"/>
<comment type="subcellular location">
    <subcellularLocation>
        <location evidence="1">Membrane</location>
        <topology evidence="1">Single-pass type I membrane protein</topology>
    </subcellularLocation>
</comment>
<keyword evidence="12" id="KW-1185">Reference proteome</keyword>
<dbReference type="Pfam" id="PF24495">
    <property type="entry name" value="Ig_TMEM131_2"/>
    <property type="match status" value="1"/>
</dbReference>
<feature type="compositionally biased region" description="Low complexity" evidence="7">
    <location>
        <begin position="1377"/>
        <end position="1392"/>
    </location>
</feature>
<feature type="compositionally biased region" description="Basic and acidic residues" evidence="7">
    <location>
        <begin position="1350"/>
        <end position="1365"/>
    </location>
</feature>
<organism evidence="11 12">
    <name type="scientific">Naegleria fowleri</name>
    <name type="common">Brain eating amoeba</name>
    <dbReference type="NCBI Taxonomy" id="5763"/>
    <lineage>
        <taxon>Eukaryota</taxon>
        <taxon>Discoba</taxon>
        <taxon>Heterolobosea</taxon>
        <taxon>Tetramitia</taxon>
        <taxon>Eutetramitia</taxon>
        <taxon>Vahlkampfiidae</taxon>
        <taxon>Naegleria</taxon>
    </lineage>
</organism>
<feature type="region of interest" description="Disordered" evidence="7">
    <location>
        <begin position="1939"/>
        <end position="2000"/>
    </location>
</feature>
<dbReference type="InterPro" id="IPR039877">
    <property type="entry name" value="TMEM131-like"/>
</dbReference>
<reference evidence="11 12" key="1">
    <citation type="journal article" date="2019" name="Sci. Rep.">
        <title>Nanopore sequencing improves the draft genome of the human pathogenic amoeba Naegleria fowleri.</title>
        <authorList>
            <person name="Liechti N."/>
            <person name="Schurch N."/>
            <person name="Bruggmann R."/>
            <person name="Wittwer M."/>
        </authorList>
    </citation>
    <scope>NUCLEOTIDE SEQUENCE [LARGE SCALE GENOMIC DNA]</scope>
    <source>
        <strain evidence="11 12">ATCC 30894</strain>
    </source>
</reference>
<comment type="similarity">
    <text evidence="2">Belongs to the TMEM131 family.</text>
</comment>
<feature type="region of interest" description="Disordered" evidence="7">
    <location>
        <begin position="190"/>
        <end position="235"/>
    </location>
</feature>
<keyword evidence="4" id="KW-0732">Signal</keyword>
<name>A0A6A5BGG2_NAEFO</name>
<evidence type="ECO:0000256" key="6">
    <source>
        <dbReference type="ARBA" id="ARBA00023136"/>
    </source>
</evidence>
<dbReference type="GO" id="GO:0016020">
    <property type="term" value="C:membrane"/>
    <property type="evidence" value="ECO:0007669"/>
    <property type="project" value="UniProtKB-SubCell"/>
</dbReference>
<keyword evidence="5" id="KW-1133">Transmembrane helix</keyword>
<dbReference type="Pfam" id="PF12371">
    <property type="entry name" value="TMEM131_like_N"/>
    <property type="match status" value="1"/>
</dbReference>
<dbReference type="OMA" id="NQHTNRT"/>
<feature type="region of interest" description="Disordered" evidence="7">
    <location>
        <begin position="1616"/>
        <end position="1737"/>
    </location>
</feature>
<feature type="compositionally biased region" description="Low complexity" evidence="7">
    <location>
        <begin position="1522"/>
        <end position="1536"/>
    </location>
</feature>
<feature type="compositionally biased region" description="Polar residues" evidence="7">
    <location>
        <begin position="1439"/>
        <end position="1473"/>
    </location>
</feature>
<feature type="compositionally biased region" description="Polar residues" evidence="7">
    <location>
        <begin position="1537"/>
        <end position="1546"/>
    </location>
</feature>
<accession>A0A6A5BGG2</accession>
<dbReference type="InterPro" id="IPR022113">
    <property type="entry name" value="TMEM131L_N"/>
</dbReference>
<evidence type="ECO:0000256" key="1">
    <source>
        <dbReference type="ARBA" id="ARBA00004479"/>
    </source>
</evidence>
<gene>
    <name evidence="11" type="ORF">FDP41_009825</name>
</gene>
<dbReference type="InterPro" id="IPR056311">
    <property type="entry name" value="TMEM131_Ig_2"/>
</dbReference>
<dbReference type="VEuPathDB" id="AmoebaDB:NfTy_088390"/>
<keyword evidence="3" id="KW-0812">Transmembrane</keyword>
<feature type="compositionally biased region" description="Polar residues" evidence="7">
    <location>
        <begin position="1616"/>
        <end position="1642"/>
    </location>
</feature>
<feature type="compositionally biased region" description="Polar residues" evidence="7">
    <location>
        <begin position="123"/>
        <end position="132"/>
    </location>
</feature>
<feature type="region of interest" description="Disordered" evidence="7">
    <location>
        <begin position="106"/>
        <end position="144"/>
    </location>
</feature>
<feature type="domain" description="TMEM131L fifth Ig-like" evidence="10">
    <location>
        <begin position="1180"/>
        <end position="1244"/>
    </location>
</feature>
<comment type="caution">
    <text evidence="11">The sequence shown here is derived from an EMBL/GenBank/DDBJ whole genome shotgun (WGS) entry which is preliminary data.</text>
</comment>
<dbReference type="VEuPathDB" id="AmoebaDB:NF0124450"/>
<feature type="compositionally biased region" description="Low complexity" evidence="7">
    <location>
        <begin position="1497"/>
        <end position="1507"/>
    </location>
</feature>
<protein>
    <submittedName>
        <fullName evidence="11">Uncharacterized protein</fullName>
    </submittedName>
</protein>
<dbReference type="Proteomes" id="UP000444721">
    <property type="component" value="Unassembled WGS sequence"/>
</dbReference>
<dbReference type="PANTHER" id="PTHR22050">
    <property type="entry name" value="RW1 PROTEIN HOMOLOG"/>
    <property type="match status" value="1"/>
</dbReference>
<feature type="compositionally biased region" description="Polar residues" evidence="7">
    <location>
        <begin position="1508"/>
        <end position="1517"/>
    </location>
</feature>
<feature type="compositionally biased region" description="Low complexity" evidence="7">
    <location>
        <begin position="1944"/>
        <end position="1962"/>
    </location>
</feature>
<dbReference type="VEuPathDB" id="AmoebaDB:NF0124460"/>
<feature type="compositionally biased region" description="Basic residues" evidence="7">
    <location>
        <begin position="1366"/>
        <end position="1376"/>
    </location>
</feature>
<dbReference type="OrthoDB" id="168404at2759"/>
<evidence type="ECO:0000256" key="7">
    <source>
        <dbReference type="SAM" id="MobiDB-lite"/>
    </source>
</evidence>
<dbReference type="RefSeq" id="XP_044556844.1">
    <property type="nucleotide sequence ID" value="XM_044713825.1"/>
</dbReference>
<evidence type="ECO:0000256" key="5">
    <source>
        <dbReference type="ARBA" id="ARBA00022989"/>
    </source>
</evidence>
<dbReference type="VEuPathDB" id="AmoebaDB:FDP41_009825"/>
<keyword evidence="6" id="KW-0472">Membrane</keyword>
<feature type="compositionally biased region" description="Polar residues" evidence="7">
    <location>
        <begin position="1974"/>
        <end position="1988"/>
    </location>
</feature>
<dbReference type="EMBL" id="VFQX01000072">
    <property type="protein sequence ID" value="KAF0972129.1"/>
    <property type="molecule type" value="Genomic_DNA"/>
</dbReference>
<feature type="compositionally biased region" description="Acidic residues" evidence="7">
    <location>
        <begin position="107"/>
        <end position="119"/>
    </location>
</feature>
<evidence type="ECO:0000259" key="10">
    <source>
        <dbReference type="Pfam" id="PF24501"/>
    </source>
</evidence>
<evidence type="ECO:0000313" key="12">
    <source>
        <dbReference type="Proteomes" id="UP000444721"/>
    </source>
</evidence>